<sequence length="310" mass="34413">MESIEIIASGSYIPKNKVTNAILAKQLGITEEYIFKRTGIKQRFFASETESIENMATNAAKDALEKAKVEKEKIDMIVVATTATECFMPGISYQVQRQLDIKECICFDLLAGCSGYINGIDIIRNYIALGRIEKAILIGVENLSAHTKKDDIGTAILLSDGAGATIIQKAEKEKKYESYIKSEGQQGDILISKVNESIYMEGKEVYKYAITETVENIKELLKRSGEKLENIKYIIPHQSNDRILQAIANRLKIDESKVYRNIATKGNTFCASIPIVLEEIQEKELLNPGDKIILLGYGGGLNTGSILMEV</sequence>
<dbReference type="Pfam" id="PF08545">
    <property type="entry name" value="ACP_syn_III"/>
    <property type="match status" value="1"/>
</dbReference>
<dbReference type="AlphaFoldDB" id="A0A9D1M028"/>
<dbReference type="InterPro" id="IPR013747">
    <property type="entry name" value="ACP_syn_III_C"/>
</dbReference>
<gene>
    <name evidence="5" type="ORF">IAB70_01760</name>
</gene>
<dbReference type="InterPro" id="IPR013751">
    <property type="entry name" value="ACP_syn_III_N"/>
</dbReference>
<reference evidence="5" key="1">
    <citation type="submission" date="2020-10" db="EMBL/GenBank/DDBJ databases">
        <authorList>
            <person name="Gilroy R."/>
        </authorList>
    </citation>
    <scope>NUCLEOTIDE SEQUENCE</scope>
    <source>
        <strain evidence="5">CHK195-15760</strain>
    </source>
</reference>
<dbReference type="GO" id="GO:0006633">
    <property type="term" value="P:fatty acid biosynthetic process"/>
    <property type="evidence" value="ECO:0007669"/>
    <property type="project" value="InterPro"/>
</dbReference>
<dbReference type="GO" id="GO:0044550">
    <property type="term" value="P:secondary metabolite biosynthetic process"/>
    <property type="evidence" value="ECO:0007669"/>
    <property type="project" value="TreeGrafter"/>
</dbReference>
<feature type="domain" description="Beta-ketoacyl-[acyl-carrier-protein] synthase III N-terminal" evidence="4">
    <location>
        <begin position="107"/>
        <end position="182"/>
    </location>
</feature>
<evidence type="ECO:0000256" key="1">
    <source>
        <dbReference type="ARBA" id="ARBA00022679"/>
    </source>
</evidence>
<dbReference type="SUPFAM" id="SSF53901">
    <property type="entry name" value="Thiolase-like"/>
    <property type="match status" value="1"/>
</dbReference>
<name>A0A9D1M028_9FIRM</name>
<evidence type="ECO:0000256" key="2">
    <source>
        <dbReference type="ARBA" id="ARBA00023315"/>
    </source>
</evidence>
<evidence type="ECO:0000259" key="4">
    <source>
        <dbReference type="Pfam" id="PF08545"/>
    </source>
</evidence>
<organism evidence="5 6">
    <name type="scientific">Candidatus Merdicola faecigallinarum</name>
    <dbReference type="NCBI Taxonomy" id="2840862"/>
    <lineage>
        <taxon>Bacteria</taxon>
        <taxon>Bacillati</taxon>
        <taxon>Bacillota</taxon>
        <taxon>Clostridia</taxon>
        <taxon>Candidatus Merdicola</taxon>
    </lineage>
</organism>
<dbReference type="Pfam" id="PF08541">
    <property type="entry name" value="ACP_syn_III_C"/>
    <property type="match status" value="1"/>
</dbReference>
<evidence type="ECO:0000259" key="3">
    <source>
        <dbReference type="Pfam" id="PF08541"/>
    </source>
</evidence>
<evidence type="ECO:0000313" key="6">
    <source>
        <dbReference type="Proteomes" id="UP000824093"/>
    </source>
</evidence>
<dbReference type="PANTHER" id="PTHR34069:SF2">
    <property type="entry name" value="BETA-KETOACYL-[ACYL-CARRIER-PROTEIN] SYNTHASE III"/>
    <property type="match status" value="1"/>
</dbReference>
<accession>A0A9D1M028</accession>
<feature type="domain" description="Beta-ketoacyl-[acyl-carrier-protein] synthase III C-terminal" evidence="3">
    <location>
        <begin position="221"/>
        <end position="309"/>
    </location>
</feature>
<reference evidence="5" key="2">
    <citation type="journal article" date="2021" name="PeerJ">
        <title>Extensive microbial diversity within the chicken gut microbiome revealed by metagenomics and culture.</title>
        <authorList>
            <person name="Gilroy R."/>
            <person name="Ravi A."/>
            <person name="Getino M."/>
            <person name="Pursley I."/>
            <person name="Horton D.L."/>
            <person name="Alikhan N.F."/>
            <person name="Baker D."/>
            <person name="Gharbi K."/>
            <person name="Hall N."/>
            <person name="Watson M."/>
            <person name="Adriaenssens E.M."/>
            <person name="Foster-Nyarko E."/>
            <person name="Jarju S."/>
            <person name="Secka A."/>
            <person name="Antonio M."/>
            <person name="Oren A."/>
            <person name="Chaudhuri R.R."/>
            <person name="La Ragione R."/>
            <person name="Hildebrand F."/>
            <person name="Pallen M.J."/>
        </authorList>
    </citation>
    <scope>NUCLEOTIDE SEQUENCE</scope>
    <source>
        <strain evidence="5">CHK195-15760</strain>
    </source>
</reference>
<proteinExistence type="predicted"/>
<dbReference type="Gene3D" id="3.40.47.10">
    <property type="match status" value="1"/>
</dbReference>
<dbReference type="Proteomes" id="UP000824093">
    <property type="component" value="Unassembled WGS sequence"/>
</dbReference>
<dbReference type="PANTHER" id="PTHR34069">
    <property type="entry name" value="3-OXOACYL-[ACYL-CARRIER-PROTEIN] SYNTHASE 3"/>
    <property type="match status" value="1"/>
</dbReference>
<keyword evidence="1" id="KW-0808">Transferase</keyword>
<dbReference type="InterPro" id="IPR016039">
    <property type="entry name" value="Thiolase-like"/>
</dbReference>
<dbReference type="CDD" id="cd00830">
    <property type="entry name" value="KAS_III"/>
    <property type="match status" value="1"/>
</dbReference>
<comment type="caution">
    <text evidence="5">The sequence shown here is derived from an EMBL/GenBank/DDBJ whole genome shotgun (WGS) entry which is preliminary data.</text>
</comment>
<dbReference type="GO" id="GO:0004315">
    <property type="term" value="F:3-oxoacyl-[acyl-carrier-protein] synthase activity"/>
    <property type="evidence" value="ECO:0007669"/>
    <property type="project" value="InterPro"/>
</dbReference>
<dbReference type="NCBIfam" id="NF006829">
    <property type="entry name" value="PRK09352.1"/>
    <property type="match status" value="1"/>
</dbReference>
<protein>
    <submittedName>
        <fullName evidence="5">Ketoacyl-ACP synthase III</fullName>
    </submittedName>
</protein>
<evidence type="ECO:0000313" key="5">
    <source>
        <dbReference type="EMBL" id="HIU51343.1"/>
    </source>
</evidence>
<keyword evidence="2" id="KW-0012">Acyltransferase</keyword>
<dbReference type="EMBL" id="DVNH01000015">
    <property type="protein sequence ID" value="HIU51343.1"/>
    <property type="molecule type" value="Genomic_DNA"/>
</dbReference>